<dbReference type="Proteomes" id="UP000345527">
    <property type="component" value="Unassembled WGS sequence"/>
</dbReference>
<proteinExistence type="predicted"/>
<evidence type="ECO:0000313" key="1">
    <source>
        <dbReference type="EMBL" id="KAA8822471.1"/>
    </source>
</evidence>
<reference evidence="3 4" key="1">
    <citation type="journal article" date="2019" name="Syst. Appl. Microbiol.">
        <title>Characterization of Bifidobacterium species in feaces of the Egyptian fruit bat: Description of B. vespertilionis sp. nov. and B. rousetti sp. nov.</title>
        <authorList>
            <person name="Modesto M."/>
            <person name="Satti M."/>
            <person name="Watanabe K."/>
            <person name="Puglisi E."/>
            <person name="Morelli L."/>
            <person name="Huang C.-H."/>
            <person name="Liou J.-S."/>
            <person name="Miyashita M."/>
            <person name="Tamura T."/>
            <person name="Saito S."/>
            <person name="Mori K."/>
            <person name="Huang L."/>
            <person name="Sciavilla P."/>
            <person name="Sandri C."/>
            <person name="Spiezio C."/>
            <person name="Vitali F."/>
            <person name="Cavalieri D."/>
            <person name="Perpetuini G."/>
            <person name="Tofalo R."/>
            <person name="Bonetti A."/>
            <person name="Arita M."/>
            <person name="Mattarelli P."/>
        </authorList>
    </citation>
    <scope>NUCLEOTIDE SEQUENCE [LARGE SCALE GENOMIC DNA]</scope>
    <source>
        <strain evidence="1 4">RST16</strain>
        <strain evidence="2 3">RST8</strain>
    </source>
</reference>
<evidence type="ECO:0000313" key="2">
    <source>
        <dbReference type="EMBL" id="KAA8824467.1"/>
    </source>
</evidence>
<sequence length="319" mass="36396">MKSNDERLAEALENAERNGRCLRSRNARSRRILRRRVAQGTLVAVRDDLFARKEYWDALVFGERIMHILRSVAAAHPDWVLGQISAAAVWGLNETYRMHDAVHIATDRRTHRRNSRYFVFHELPEFETAIVKGIRVTGLLQTVFDCARMLPFPQALAICDAAMRLHGLRRDELEAFIGRRAGSKGIAAARLVAAHADGRSENGGESIVRARLIQWGYAVPLLQQWITDPVTGRRYRVDFLWILPNGEMIVLELDGREKYMNSAMLGDGDVVDALLAEKERESNMRLRGNIRFVRASFMEFEHDQLLVRRKLDLAGVPLA</sequence>
<evidence type="ECO:0008006" key="5">
    <source>
        <dbReference type="Google" id="ProtNLM"/>
    </source>
</evidence>
<gene>
    <name evidence="2" type="ORF">EM848_01260</name>
    <name evidence="1" type="ORF">EMO90_00265</name>
</gene>
<dbReference type="EMBL" id="RZOA01000002">
    <property type="protein sequence ID" value="KAA8824467.1"/>
    <property type="molecule type" value="Genomic_DNA"/>
</dbReference>
<dbReference type="AlphaFoldDB" id="A0A5J5E644"/>
<dbReference type="RefSeq" id="WP_150353201.1">
    <property type="nucleotide sequence ID" value="NZ_RZNZ01000001.1"/>
</dbReference>
<keyword evidence="4" id="KW-1185">Reference proteome</keyword>
<dbReference type="EMBL" id="RZNZ01000001">
    <property type="protein sequence ID" value="KAA8822471.1"/>
    <property type="molecule type" value="Genomic_DNA"/>
</dbReference>
<protein>
    <recommendedName>
        <fullName evidence="5">DUF559 domain-containing protein</fullName>
    </recommendedName>
</protein>
<dbReference type="OrthoDB" id="3172126at2"/>
<accession>A0A5J5E644</accession>
<dbReference type="Proteomes" id="UP000374630">
    <property type="component" value="Unassembled WGS sequence"/>
</dbReference>
<evidence type="ECO:0000313" key="4">
    <source>
        <dbReference type="Proteomes" id="UP000374630"/>
    </source>
</evidence>
<evidence type="ECO:0000313" key="3">
    <source>
        <dbReference type="Proteomes" id="UP000345527"/>
    </source>
</evidence>
<comment type="caution">
    <text evidence="2">The sequence shown here is derived from an EMBL/GenBank/DDBJ whole genome shotgun (WGS) entry which is preliminary data.</text>
</comment>
<organism evidence="2 3">
    <name type="scientific">Bifidobacterium vespertilionis</name>
    <dbReference type="NCBI Taxonomy" id="2562524"/>
    <lineage>
        <taxon>Bacteria</taxon>
        <taxon>Bacillati</taxon>
        <taxon>Actinomycetota</taxon>
        <taxon>Actinomycetes</taxon>
        <taxon>Bifidobacteriales</taxon>
        <taxon>Bifidobacteriaceae</taxon>
        <taxon>Bifidobacterium</taxon>
    </lineage>
</organism>
<name>A0A5J5E644_9BIFI</name>